<protein>
    <submittedName>
        <fullName evidence="6">Lysin</fullName>
        <ecNumber evidence="6">3.5.1.28</ecNumber>
    </submittedName>
</protein>
<dbReference type="Proteomes" id="UP000230494">
    <property type="component" value="Segment"/>
</dbReference>
<dbReference type="GO" id="GO:0008745">
    <property type="term" value="F:N-acetylmuramoyl-L-alanine amidase activity"/>
    <property type="evidence" value="ECO:0007669"/>
    <property type="project" value="UniProtKB-EC"/>
</dbReference>
<dbReference type="InterPro" id="IPR015510">
    <property type="entry name" value="PGRP"/>
</dbReference>
<gene>
    <name evidence="6" type="ORF">UNOSLW4_0100</name>
</gene>
<feature type="domain" description="N-acetylmuramoyl-L-alanine amidase" evidence="4">
    <location>
        <begin position="2"/>
        <end position="141"/>
    </location>
</feature>
<dbReference type="SMART" id="SM00701">
    <property type="entry name" value="PGRP"/>
    <property type="match status" value="1"/>
</dbReference>
<sequence>MARQVAFKKRTETNLLVVHCAATKASMDIGRKEIQMWHVQQGWLACGYHFIIRRDGTIEEGRPHDVVGSHVKSRNHDSLGICLVGGIDDRGNPEDNFTDHQKAALQTLLWRMTSGKDFEGAYQDLPVVGHRDLDPRKACPSFDAKAWWESRKE</sequence>
<name>A0A1B2AMV6_9CAUD</name>
<dbReference type="GO" id="GO:0042742">
    <property type="term" value="P:defense response to bacterium"/>
    <property type="evidence" value="ECO:0007669"/>
    <property type="project" value="UniProtKB-KW"/>
</dbReference>
<feature type="domain" description="Peptidoglycan recognition protein family" evidence="5">
    <location>
        <begin position="5"/>
        <end position="134"/>
    </location>
</feature>
<dbReference type="SUPFAM" id="SSF55846">
    <property type="entry name" value="N-acetylmuramoyl-L-alanine amidase-like"/>
    <property type="match status" value="1"/>
</dbReference>
<accession>A0A1B2AMV6</accession>
<dbReference type="GO" id="GO:0001897">
    <property type="term" value="P:symbiont-mediated cytolysis of host cell"/>
    <property type="evidence" value="ECO:0007669"/>
    <property type="project" value="UniProtKB-ARBA"/>
</dbReference>
<proteinExistence type="inferred from homology"/>
<keyword evidence="3" id="KW-0081">Bacteriolytic enzyme</keyword>
<keyword evidence="6" id="KW-0378">Hydrolase</keyword>
<dbReference type="InterPro" id="IPR002502">
    <property type="entry name" value="Amidase_domain"/>
</dbReference>
<dbReference type="InterPro" id="IPR036505">
    <property type="entry name" value="Amidase/PGRP_sf"/>
</dbReference>
<dbReference type="PANTHER" id="PTHR11022:SF41">
    <property type="entry name" value="PEPTIDOGLYCAN-RECOGNITION PROTEIN LC-RELATED"/>
    <property type="match status" value="1"/>
</dbReference>
<dbReference type="GO" id="GO:0009253">
    <property type="term" value="P:peptidoglycan catabolic process"/>
    <property type="evidence" value="ECO:0007669"/>
    <property type="project" value="InterPro"/>
</dbReference>
<dbReference type="Pfam" id="PF01510">
    <property type="entry name" value="Amidase_2"/>
    <property type="match status" value="1"/>
</dbReference>
<evidence type="ECO:0000313" key="7">
    <source>
        <dbReference type="Proteomes" id="UP000230494"/>
    </source>
</evidence>
<dbReference type="Gene3D" id="3.40.80.10">
    <property type="entry name" value="Peptidoglycan recognition protein-like"/>
    <property type="match status" value="1"/>
</dbReference>
<dbReference type="EC" id="3.5.1.28" evidence="6"/>
<dbReference type="SMART" id="SM00644">
    <property type="entry name" value="Ami_2"/>
    <property type="match status" value="1"/>
</dbReference>
<dbReference type="EMBL" id="KX449363">
    <property type="protein sequence ID" value="ANY29035.1"/>
    <property type="molecule type" value="Genomic_DNA"/>
</dbReference>
<dbReference type="InterPro" id="IPR006619">
    <property type="entry name" value="PGRP_domain_met/bac"/>
</dbReference>
<comment type="similarity">
    <text evidence="1">Belongs to the N-acetylmuramoyl-L-alanine amidase 2 family.</text>
</comment>
<organism evidence="6 7">
    <name type="scientific">Pseudomonas phage UNO-SLW4</name>
    <dbReference type="NCBI Taxonomy" id="1874531"/>
    <lineage>
        <taxon>Viruses</taxon>
        <taxon>Duplodnaviria</taxon>
        <taxon>Heunggongvirae</taxon>
        <taxon>Uroviricota</taxon>
        <taxon>Caudoviricetes</taxon>
        <taxon>Autographivirales</taxon>
        <taxon>Autotranscriptaviridae</taxon>
        <taxon>Studiervirinae</taxon>
        <taxon>Unosvirus</taxon>
        <taxon>Unosvirus UNOSLW1</taxon>
        <taxon>Pifdecavirus UNOSLW1</taxon>
    </lineage>
</organism>
<keyword evidence="2" id="KW-0929">Antimicrobial</keyword>
<reference evidence="6 7" key="1">
    <citation type="submission" date="2016-06" db="EMBL/GenBank/DDBJ databases">
        <title>Complete Genome Sequences of Pseudomonas fluorescens Bacteriophages Isolated from Omaha, NE Freshwater Samples.</title>
        <authorList>
            <person name="Lu G."/>
            <person name="Luhr J."/>
            <person name="Stoecklein A."/>
            <person name="Warner P."/>
            <person name="Tapprich W."/>
        </authorList>
    </citation>
    <scope>NUCLEOTIDE SEQUENCE [LARGE SCALE GENOMIC DNA]</scope>
</reference>
<evidence type="ECO:0000259" key="4">
    <source>
        <dbReference type="SMART" id="SM00644"/>
    </source>
</evidence>
<evidence type="ECO:0000256" key="1">
    <source>
        <dbReference type="ARBA" id="ARBA00007553"/>
    </source>
</evidence>
<evidence type="ECO:0000313" key="6">
    <source>
        <dbReference type="EMBL" id="ANY29035.1"/>
    </source>
</evidence>
<dbReference type="CDD" id="cd06583">
    <property type="entry name" value="PGRP"/>
    <property type="match status" value="1"/>
</dbReference>
<evidence type="ECO:0000256" key="2">
    <source>
        <dbReference type="ARBA" id="ARBA00022529"/>
    </source>
</evidence>
<evidence type="ECO:0000259" key="5">
    <source>
        <dbReference type="SMART" id="SM00701"/>
    </source>
</evidence>
<dbReference type="SMR" id="A0A1B2AMV6"/>
<dbReference type="GO" id="GO:0008270">
    <property type="term" value="F:zinc ion binding"/>
    <property type="evidence" value="ECO:0007669"/>
    <property type="project" value="InterPro"/>
</dbReference>
<dbReference type="PANTHER" id="PTHR11022">
    <property type="entry name" value="PEPTIDOGLYCAN RECOGNITION PROTEIN"/>
    <property type="match status" value="1"/>
</dbReference>
<evidence type="ECO:0000256" key="3">
    <source>
        <dbReference type="ARBA" id="ARBA00022638"/>
    </source>
</evidence>